<evidence type="ECO:0000313" key="6">
    <source>
        <dbReference type="Proteomes" id="UP001174136"/>
    </source>
</evidence>
<evidence type="ECO:0000256" key="3">
    <source>
        <dbReference type="ARBA" id="ARBA00023002"/>
    </source>
</evidence>
<proteinExistence type="predicted"/>
<sequence length="115" mass="12926">MKYSIFAPGSFLTNQGVFTPCRLSVEHVLQNWRKDSLFGSQFLNGVNPMVIRCCKELPENLPVTDDMVHLRGGRSLKEETQVLAHFPNSQLKNVGQCLPTPIRQKTANWPNVGVC</sequence>
<keyword evidence="1" id="KW-0479">Metal-binding</keyword>
<keyword evidence="6" id="KW-1185">Reference proteome</keyword>
<organism evidence="5 6">
    <name type="scientific">Merluccius polli</name>
    <name type="common">Benguela hake</name>
    <name type="synonym">Merluccius cadenati</name>
    <dbReference type="NCBI Taxonomy" id="89951"/>
    <lineage>
        <taxon>Eukaryota</taxon>
        <taxon>Metazoa</taxon>
        <taxon>Chordata</taxon>
        <taxon>Craniata</taxon>
        <taxon>Vertebrata</taxon>
        <taxon>Euteleostomi</taxon>
        <taxon>Actinopterygii</taxon>
        <taxon>Neopterygii</taxon>
        <taxon>Teleostei</taxon>
        <taxon>Neoteleostei</taxon>
        <taxon>Acanthomorphata</taxon>
        <taxon>Zeiogadaria</taxon>
        <taxon>Gadariae</taxon>
        <taxon>Gadiformes</taxon>
        <taxon>Gadoidei</taxon>
        <taxon>Merlucciidae</taxon>
        <taxon>Merluccius</taxon>
    </lineage>
</organism>
<keyword evidence="2" id="KW-0223">Dioxygenase</keyword>
<evidence type="ECO:0000256" key="2">
    <source>
        <dbReference type="ARBA" id="ARBA00022964"/>
    </source>
</evidence>
<dbReference type="EMBL" id="JAOPHQ010000096">
    <property type="protein sequence ID" value="KAK0155782.1"/>
    <property type="molecule type" value="Genomic_DNA"/>
</dbReference>
<dbReference type="AlphaFoldDB" id="A0AA47PDJ0"/>
<dbReference type="GO" id="GO:0034440">
    <property type="term" value="P:lipid oxidation"/>
    <property type="evidence" value="ECO:0007669"/>
    <property type="project" value="InterPro"/>
</dbReference>
<name>A0AA47PDJ0_MERPO</name>
<protein>
    <submittedName>
        <fullName evidence="5">Arachidonate 15-lipoxygenase B</fullName>
    </submittedName>
</protein>
<dbReference type="GO" id="GO:0016702">
    <property type="term" value="F:oxidoreductase activity, acting on single donors with incorporation of molecular oxygen, incorporation of two atoms of oxygen"/>
    <property type="evidence" value="ECO:0007669"/>
    <property type="project" value="InterPro"/>
</dbReference>
<dbReference type="Proteomes" id="UP001174136">
    <property type="component" value="Unassembled WGS sequence"/>
</dbReference>
<dbReference type="InterPro" id="IPR013819">
    <property type="entry name" value="LipOase_C"/>
</dbReference>
<dbReference type="PROSITE" id="PS51393">
    <property type="entry name" value="LIPOXYGENASE_3"/>
    <property type="match status" value="1"/>
</dbReference>
<dbReference type="Gene3D" id="1.20.245.10">
    <property type="entry name" value="Lipoxygenase-1, Domain 5"/>
    <property type="match status" value="1"/>
</dbReference>
<comment type="caution">
    <text evidence="5">The sequence shown here is derived from an EMBL/GenBank/DDBJ whole genome shotgun (WGS) entry which is preliminary data.</text>
</comment>
<dbReference type="PANTHER" id="PTHR11771">
    <property type="entry name" value="LIPOXYGENASE"/>
    <property type="match status" value="1"/>
</dbReference>
<keyword evidence="3" id="KW-0560">Oxidoreductase</keyword>
<evidence type="ECO:0000259" key="4">
    <source>
        <dbReference type="PROSITE" id="PS51393"/>
    </source>
</evidence>
<reference evidence="5" key="1">
    <citation type="journal article" date="2023" name="Front. Mar. Sci.">
        <title>A new Merluccius polli reference genome to investigate the effects of global change in West African waters.</title>
        <authorList>
            <person name="Mateo J.L."/>
            <person name="Blanco-Fernandez C."/>
            <person name="Garcia-Vazquez E."/>
            <person name="Machado-Schiaffino G."/>
        </authorList>
    </citation>
    <scope>NUCLEOTIDE SEQUENCE</scope>
    <source>
        <strain evidence="5">C29</strain>
        <tissue evidence="5">Fin</tissue>
    </source>
</reference>
<evidence type="ECO:0000313" key="5">
    <source>
        <dbReference type="EMBL" id="KAK0155782.1"/>
    </source>
</evidence>
<dbReference type="InterPro" id="IPR036226">
    <property type="entry name" value="LipOase_C_sf"/>
</dbReference>
<feature type="domain" description="Lipoxygenase" evidence="4">
    <location>
        <begin position="1"/>
        <end position="115"/>
    </location>
</feature>
<gene>
    <name evidence="5" type="primary">Alox15b_1</name>
    <name evidence="5" type="ORF">N1851_001715</name>
</gene>
<dbReference type="GO" id="GO:0046872">
    <property type="term" value="F:metal ion binding"/>
    <property type="evidence" value="ECO:0007669"/>
    <property type="project" value="UniProtKB-KW"/>
</dbReference>
<accession>A0AA47PDJ0</accession>
<dbReference type="InterPro" id="IPR000907">
    <property type="entry name" value="LipOase"/>
</dbReference>
<dbReference type="SUPFAM" id="SSF48484">
    <property type="entry name" value="Lipoxigenase"/>
    <property type="match status" value="1"/>
</dbReference>
<evidence type="ECO:0000256" key="1">
    <source>
        <dbReference type="ARBA" id="ARBA00022723"/>
    </source>
</evidence>